<keyword evidence="6" id="KW-0808">Transferase</keyword>
<dbReference type="PROSITE" id="PS50109">
    <property type="entry name" value="HIS_KIN"/>
    <property type="match status" value="1"/>
</dbReference>
<dbReference type="Gene3D" id="3.30.565.10">
    <property type="entry name" value="Histidine kinase-like ATPase, C-terminal domain"/>
    <property type="match status" value="1"/>
</dbReference>
<keyword evidence="11 16" id="KW-1133">Transmembrane helix</keyword>
<dbReference type="PANTHER" id="PTHR45339">
    <property type="entry name" value="HYBRID SIGNAL TRANSDUCTION HISTIDINE KINASE J"/>
    <property type="match status" value="1"/>
</dbReference>
<dbReference type="PANTHER" id="PTHR45339:SF1">
    <property type="entry name" value="HYBRID SIGNAL TRANSDUCTION HISTIDINE KINASE J"/>
    <property type="match status" value="1"/>
</dbReference>
<keyword evidence="9" id="KW-0418">Kinase</keyword>
<keyword evidence="5" id="KW-0597">Phosphoprotein</keyword>
<dbReference type="AlphaFoldDB" id="A0A1V1PC94"/>
<dbReference type="PRINTS" id="PR00344">
    <property type="entry name" value="BCTRLSENSOR"/>
</dbReference>
<dbReference type="SUPFAM" id="SSF103190">
    <property type="entry name" value="Sensory domain-like"/>
    <property type="match status" value="1"/>
</dbReference>
<evidence type="ECO:0000256" key="2">
    <source>
        <dbReference type="ARBA" id="ARBA00004651"/>
    </source>
</evidence>
<dbReference type="InterPro" id="IPR003661">
    <property type="entry name" value="HisK_dim/P_dom"/>
</dbReference>
<dbReference type="SUPFAM" id="SSF55874">
    <property type="entry name" value="ATPase domain of HSP90 chaperone/DNA topoisomerase II/histidine kinase"/>
    <property type="match status" value="1"/>
</dbReference>
<keyword evidence="10" id="KW-0067">ATP-binding</keyword>
<keyword evidence="8" id="KW-0547">Nucleotide-binding</keyword>
<dbReference type="CDD" id="cd16922">
    <property type="entry name" value="HATPase_EvgS-ArcB-TorS-like"/>
    <property type="match status" value="1"/>
</dbReference>
<keyword evidence="12" id="KW-0902">Two-component regulatory system</keyword>
<dbReference type="Pfam" id="PF00512">
    <property type="entry name" value="HisKA"/>
    <property type="match status" value="1"/>
</dbReference>
<evidence type="ECO:0000256" key="6">
    <source>
        <dbReference type="ARBA" id="ARBA00022679"/>
    </source>
</evidence>
<evidence type="ECO:0000256" key="9">
    <source>
        <dbReference type="ARBA" id="ARBA00022777"/>
    </source>
</evidence>
<evidence type="ECO:0000256" key="1">
    <source>
        <dbReference type="ARBA" id="ARBA00000085"/>
    </source>
</evidence>
<dbReference type="Proteomes" id="UP000189670">
    <property type="component" value="Unassembled WGS sequence"/>
</dbReference>
<comment type="subcellular location">
    <subcellularLocation>
        <location evidence="2">Cell membrane</location>
        <topology evidence="2">Multi-pass membrane protein</topology>
    </subcellularLocation>
</comment>
<dbReference type="CDD" id="cd00082">
    <property type="entry name" value="HisKA"/>
    <property type="match status" value="1"/>
</dbReference>
<sequence>MKHSQQSKVTYKRQRFKSLSSIFIFSFLLIVLVISGNAIYSTFQYREKVTRRISVSLEGKLNIIETILITELEKMSIITGIVKEQNSKLIDFLDYDRIRPLKLMMQNISSKNGVEAVMLFDEEMAYVTSSSFQQPDIQEDKFESFIGDPWKVHFYKIDPYFLQFINEKIGIINSDVICIKSSISLLHDTGDIYGYVVMIKPLNHNKALLDKISQITNTEIVLYDSNYNVIATSFKDDKDLPPPSDHLIIHKNVEYYIQTKPLTDIQGNKIGNIAVAINSQEILEDFHRQILTYVLPFIGTVIISLLLFLFLKRGVIDRIKELIDILRIVDADKRNLNKRLNVRNMNILPEKMNEVDLMCHNFNRMMDRFEQAYKDIEYAMEEVEKAKLIAEKANQAKTEFLANMSHEIRTPMNGIIGMTDLLLKTQLNDKQRDYAETTKNSADALLSIINDILDISKIEAGKLEFENIDFNLRETIEACGDLFAMKFKEKGLELIYFFEKNIPVLLQGDPGRLRQIVINLVGNALKFTSKGEVIIHITAINTTPDQTMLKFQIIDTGIGIPKERLNRLFKSFSQVDASTTRKFGGTGLGLYISKLLSEKMGGEIGVESVENKGTTFWFTAFFQNKGLKNYQTFHRNSINYVY</sequence>
<comment type="catalytic activity">
    <reaction evidence="1">
        <text>ATP + protein L-histidine = ADP + protein N-phospho-L-histidine.</text>
        <dbReference type="EC" id="2.7.13.3"/>
    </reaction>
</comment>
<evidence type="ECO:0000256" key="16">
    <source>
        <dbReference type="SAM" id="Phobius"/>
    </source>
</evidence>
<accession>A0A1V1PC94</accession>
<protein>
    <recommendedName>
        <fullName evidence="14">Sensory/regulatory protein RpfC</fullName>
        <ecNumber evidence="3">2.7.13.3</ecNumber>
    </recommendedName>
</protein>
<dbReference type="Gene3D" id="1.10.287.130">
    <property type="match status" value="1"/>
</dbReference>
<comment type="subunit">
    <text evidence="13">At low DSF concentrations, interacts with RpfF.</text>
</comment>
<dbReference type="InterPro" id="IPR036097">
    <property type="entry name" value="HisK_dim/P_sf"/>
</dbReference>
<dbReference type="InterPro" id="IPR036890">
    <property type="entry name" value="HATPase_C_sf"/>
</dbReference>
<dbReference type="InterPro" id="IPR004358">
    <property type="entry name" value="Sig_transdc_His_kin-like_C"/>
</dbReference>
<dbReference type="Gene3D" id="6.10.340.10">
    <property type="match status" value="1"/>
</dbReference>
<evidence type="ECO:0000256" key="8">
    <source>
        <dbReference type="ARBA" id="ARBA00022741"/>
    </source>
</evidence>
<dbReference type="InterPro" id="IPR005467">
    <property type="entry name" value="His_kinase_dom"/>
</dbReference>
<evidence type="ECO:0000256" key="11">
    <source>
        <dbReference type="ARBA" id="ARBA00022989"/>
    </source>
</evidence>
<dbReference type="Pfam" id="PF02518">
    <property type="entry name" value="HATPase_c"/>
    <property type="match status" value="1"/>
</dbReference>
<name>A0A1V1PC94_9BACT</name>
<evidence type="ECO:0000256" key="4">
    <source>
        <dbReference type="ARBA" id="ARBA00022475"/>
    </source>
</evidence>
<organism evidence="18 19">
    <name type="scientific">Candidatus Magnetoglobus multicellularis str. Araruama</name>
    <dbReference type="NCBI Taxonomy" id="890399"/>
    <lineage>
        <taxon>Bacteria</taxon>
        <taxon>Pseudomonadati</taxon>
        <taxon>Thermodesulfobacteriota</taxon>
        <taxon>Desulfobacteria</taxon>
        <taxon>Desulfobacterales</taxon>
        <taxon>Desulfobacteraceae</taxon>
        <taxon>Candidatus Magnetoglobus</taxon>
    </lineage>
</organism>
<evidence type="ECO:0000313" key="19">
    <source>
        <dbReference type="Proteomes" id="UP000189670"/>
    </source>
</evidence>
<dbReference type="SUPFAM" id="SSF47384">
    <property type="entry name" value="Homodimeric domain of signal transducing histidine kinase"/>
    <property type="match status" value="1"/>
</dbReference>
<evidence type="ECO:0000256" key="15">
    <source>
        <dbReference type="SAM" id="Coils"/>
    </source>
</evidence>
<evidence type="ECO:0000256" key="12">
    <source>
        <dbReference type="ARBA" id="ARBA00023012"/>
    </source>
</evidence>
<evidence type="ECO:0000256" key="13">
    <source>
        <dbReference type="ARBA" id="ARBA00064003"/>
    </source>
</evidence>
<proteinExistence type="predicted"/>
<comment type="caution">
    <text evidence="18">The sequence shown here is derived from an EMBL/GenBank/DDBJ whole genome shotgun (WGS) entry which is preliminary data.</text>
</comment>
<feature type="domain" description="Histidine kinase" evidence="17">
    <location>
        <begin position="403"/>
        <end position="624"/>
    </location>
</feature>
<dbReference type="EC" id="2.7.13.3" evidence="3"/>
<feature type="coiled-coil region" evidence="15">
    <location>
        <begin position="366"/>
        <end position="396"/>
    </location>
</feature>
<evidence type="ECO:0000256" key="14">
    <source>
        <dbReference type="ARBA" id="ARBA00068150"/>
    </source>
</evidence>
<dbReference type="InterPro" id="IPR003594">
    <property type="entry name" value="HATPase_dom"/>
</dbReference>
<feature type="transmembrane region" description="Helical" evidence="16">
    <location>
        <begin position="290"/>
        <end position="311"/>
    </location>
</feature>
<dbReference type="FunFam" id="1.10.287.130:FF:000002">
    <property type="entry name" value="Two-component osmosensing histidine kinase"/>
    <property type="match status" value="1"/>
</dbReference>
<reference evidence="19" key="1">
    <citation type="submission" date="2012-11" db="EMBL/GenBank/DDBJ databases">
        <authorList>
            <person name="Lucero-Rivera Y.E."/>
            <person name="Tovar-Ramirez D."/>
        </authorList>
    </citation>
    <scope>NUCLEOTIDE SEQUENCE [LARGE SCALE GENOMIC DNA]</scope>
    <source>
        <strain evidence="19">Araruama</strain>
    </source>
</reference>
<keyword evidence="7 16" id="KW-0812">Transmembrane</keyword>
<evidence type="ECO:0000256" key="7">
    <source>
        <dbReference type="ARBA" id="ARBA00022692"/>
    </source>
</evidence>
<evidence type="ECO:0000259" key="17">
    <source>
        <dbReference type="PROSITE" id="PS50109"/>
    </source>
</evidence>
<evidence type="ECO:0000256" key="3">
    <source>
        <dbReference type="ARBA" id="ARBA00012438"/>
    </source>
</evidence>
<evidence type="ECO:0000313" key="18">
    <source>
        <dbReference type="EMBL" id="ETR72430.1"/>
    </source>
</evidence>
<dbReference type="GO" id="GO:0005886">
    <property type="term" value="C:plasma membrane"/>
    <property type="evidence" value="ECO:0007669"/>
    <property type="project" value="UniProtKB-SubCell"/>
</dbReference>
<dbReference type="GO" id="GO:0005524">
    <property type="term" value="F:ATP binding"/>
    <property type="evidence" value="ECO:0007669"/>
    <property type="project" value="UniProtKB-KW"/>
</dbReference>
<dbReference type="EMBL" id="ATBP01000148">
    <property type="protein sequence ID" value="ETR72430.1"/>
    <property type="molecule type" value="Genomic_DNA"/>
</dbReference>
<keyword evidence="15" id="KW-0175">Coiled coil</keyword>
<gene>
    <name evidence="18" type="ORF">OMM_01728</name>
</gene>
<evidence type="ECO:0000256" key="10">
    <source>
        <dbReference type="ARBA" id="ARBA00022840"/>
    </source>
</evidence>
<feature type="transmembrane region" description="Helical" evidence="16">
    <location>
        <begin position="21"/>
        <end position="43"/>
    </location>
</feature>
<keyword evidence="4" id="KW-1003">Cell membrane</keyword>
<evidence type="ECO:0000256" key="5">
    <source>
        <dbReference type="ARBA" id="ARBA00022553"/>
    </source>
</evidence>
<dbReference type="SMART" id="SM00388">
    <property type="entry name" value="HisKA"/>
    <property type="match status" value="1"/>
</dbReference>
<dbReference type="SMART" id="SM00387">
    <property type="entry name" value="HATPase_c"/>
    <property type="match status" value="1"/>
</dbReference>
<keyword evidence="16" id="KW-0472">Membrane</keyword>
<dbReference type="FunFam" id="3.30.565.10:FF:000010">
    <property type="entry name" value="Sensor histidine kinase RcsC"/>
    <property type="match status" value="1"/>
</dbReference>
<dbReference type="GO" id="GO:0000155">
    <property type="term" value="F:phosphorelay sensor kinase activity"/>
    <property type="evidence" value="ECO:0007669"/>
    <property type="project" value="InterPro"/>
</dbReference>
<dbReference type="InterPro" id="IPR029151">
    <property type="entry name" value="Sensor-like_sf"/>
</dbReference>